<dbReference type="EMBL" id="CP036262">
    <property type="protein sequence ID" value="QDS93505.1"/>
    <property type="molecule type" value="Genomic_DNA"/>
</dbReference>
<gene>
    <name evidence="1" type="ORF">FF011L_22750</name>
</gene>
<dbReference type="Proteomes" id="UP000320672">
    <property type="component" value="Chromosome"/>
</dbReference>
<organism evidence="1 2">
    <name type="scientific">Roseimaritima multifibrata</name>
    <dbReference type="NCBI Taxonomy" id="1930274"/>
    <lineage>
        <taxon>Bacteria</taxon>
        <taxon>Pseudomonadati</taxon>
        <taxon>Planctomycetota</taxon>
        <taxon>Planctomycetia</taxon>
        <taxon>Pirellulales</taxon>
        <taxon>Pirellulaceae</taxon>
        <taxon>Roseimaritima</taxon>
    </lineage>
</organism>
<keyword evidence="2" id="KW-1185">Reference proteome</keyword>
<dbReference type="RefSeq" id="WP_145351657.1">
    <property type="nucleotide sequence ID" value="NZ_CP036262.1"/>
</dbReference>
<accession>A0A517MF37</accession>
<sequence>MAGTERRRELRRRRKRVVQTKKLLARAANGTMEKSTVIRKLRRMTTGADAIIEREKLNA</sequence>
<evidence type="ECO:0008006" key="3">
    <source>
        <dbReference type="Google" id="ProtNLM"/>
    </source>
</evidence>
<dbReference type="Pfam" id="PF20607">
    <property type="entry name" value="DUF6800"/>
    <property type="match status" value="1"/>
</dbReference>
<dbReference type="OrthoDB" id="292404at2"/>
<reference evidence="1 2" key="1">
    <citation type="submission" date="2019-02" db="EMBL/GenBank/DDBJ databases">
        <title>Deep-cultivation of Planctomycetes and their phenomic and genomic characterization uncovers novel biology.</title>
        <authorList>
            <person name="Wiegand S."/>
            <person name="Jogler M."/>
            <person name="Boedeker C."/>
            <person name="Pinto D."/>
            <person name="Vollmers J."/>
            <person name="Rivas-Marin E."/>
            <person name="Kohn T."/>
            <person name="Peeters S.H."/>
            <person name="Heuer A."/>
            <person name="Rast P."/>
            <person name="Oberbeckmann S."/>
            <person name="Bunk B."/>
            <person name="Jeske O."/>
            <person name="Meyerdierks A."/>
            <person name="Storesund J.E."/>
            <person name="Kallscheuer N."/>
            <person name="Luecker S."/>
            <person name="Lage O.M."/>
            <person name="Pohl T."/>
            <person name="Merkel B.J."/>
            <person name="Hornburger P."/>
            <person name="Mueller R.-W."/>
            <person name="Bruemmer F."/>
            <person name="Labrenz M."/>
            <person name="Spormann A.M."/>
            <person name="Op den Camp H."/>
            <person name="Overmann J."/>
            <person name="Amann R."/>
            <person name="Jetten M.S.M."/>
            <person name="Mascher T."/>
            <person name="Medema M.H."/>
            <person name="Devos D.P."/>
            <person name="Kaster A.-K."/>
            <person name="Ovreas L."/>
            <person name="Rohde M."/>
            <person name="Galperin M.Y."/>
            <person name="Jogler C."/>
        </authorList>
    </citation>
    <scope>NUCLEOTIDE SEQUENCE [LARGE SCALE GENOMIC DNA]</scope>
    <source>
        <strain evidence="1 2">FF011L</strain>
    </source>
</reference>
<name>A0A517MF37_9BACT</name>
<evidence type="ECO:0000313" key="2">
    <source>
        <dbReference type="Proteomes" id="UP000320672"/>
    </source>
</evidence>
<dbReference type="InterPro" id="IPR046479">
    <property type="entry name" value="DUF6800"/>
</dbReference>
<dbReference type="KEGG" id="rml:FF011L_22750"/>
<proteinExistence type="predicted"/>
<protein>
    <recommendedName>
        <fullName evidence="3">50S ribosomal protein L17</fullName>
    </recommendedName>
</protein>
<dbReference type="AlphaFoldDB" id="A0A517MF37"/>
<evidence type="ECO:0000313" key="1">
    <source>
        <dbReference type="EMBL" id="QDS93505.1"/>
    </source>
</evidence>